<gene>
    <name evidence="2" type="ORF">T265_09667</name>
</gene>
<feature type="region of interest" description="Disordered" evidence="1">
    <location>
        <begin position="1"/>
        <end position="69"/>
    </location>
</feature>
<feature type="compositionally biased region" description="Basic and acidic residues" evidence="1">
    <location>
        <begin position="42"/>
        <end position="60"/>
    </location>
</feature>
<evidence type="ECO:0000256" key="1">
    <source>
        <dbReference type="SAM" id="MobiDB-lite"/>
    </source>
</evidence>
<dbReference type="RefSeq" id="XP_009174080.1">
    <property type="nucleotide sequence ID" value="XM_009175816.1"/>
</dbReference>
<dbReference type="GeneID" id="20323835"/>
<protein>
    <submittedName>
        <fullName evidence="2">Uncharacterized protein</fullName>
    </submittedName>
</protein>
<keyword evidence="3" id="KW-1185">Reference proteome</keyword>
<feature type="region of interest" description="Disordered" evidence="1">
    <location>
        <begin position="328"/>
        <end position="350"/>
    </location>
</feature>
<proteinExistence type="predicted"/>
<accession>A0A075A467</accession>
<reference evidence="2 3" key="1">
    <citation type="submission" date="2013-11" db="EMBL/GenBank/DDBJ databases">
        <title>Opisthorchis viverrini - life in the bile duct.</title>
        <authorList>
            <person name="Young N.D."/>
            <person name="Nagarajan N."/>
            <person name="Lin S.J."/>
            <person name="Korhonen P.K."/>
            <person name="Jex A.R."/>
            <person name="Hall R.S."/>
            <person name="Safavi-Hemami H."/>
            <person name="Kaewkong W."/>
            <person name="Bertrand D."/>
            <person name="Gao S."/>
            <person name="Seet Q."/>
            <person name="Wongkham S."/>
            <person name="Teh B.T."/>
            <person name="Wongkham C."/>
            <person name="Intapan P.M."/>
            <person name="Maleewong W."/>
            <person name="Yang X."/>
            <person name="Hu M."/>
            <person name="Wang Z."/>
            <person name="Hofmann A."/>
            <person name="Sternberg P.W."/>
            <person name="Tan P."/>
            <person name="Wang J."/>
            <person name="Gasser R.B."/>
        </authorList>
    </citation>
    <scope>NUCLEOTIDE SEQUENCE [LARGE SCALE GENOMIC DNA]</scope>
</reference>
<evidence type="ECO:0000313" key="2">
    <source>
        <dbReference type="EMBL" id="KER22159.1"/>
    </source>
</evidence>
<dbReference type="EMBL" id="KL596915">
    <property type="protein sequence ID" value="KER22159.1"/>
    <property type="molecule type" value="Genomic_DNA"/>
</dbReference>
<feature type="compositionally biased region" description="Polar residues" evidence="1">
    <location>
        <begin position="233"/>
        <end position="248"/>
    </location>
</feature>
<evidence type="ECO:0000313" key="3">
    <source>
        <dbReference type="Proteomes" id="UP000054324"/>
    </source>
</evidence>
<organism evidence="2 3">
    <name type="scientific">Opisthorchis viverrini</name>
    <name type="common">Southeast Asian liver fluke</name>
    <dbReference type="NCBI Taxonomy" id="6198"/>
    <lineage>
        <taxon>Eukaryota</taxon>
        <taxon>Metazoa</taxon>
        <taxon>Spiralia</taxon>
        <taxon>Lophotrochozoa</taxon>
        <taxon>Platyhelminthes</taxon>
        <taxon>Trematoda</taxon>
        <taxon>Digenea</taxon>
        <taxon>Opisthorchiida</taxon>
        <taxon>Opisthorchiata</taxon>
        <taxon>Opisthorchiidae</taxon>
        <taxon>Opisthorchis</taxon>
    </lineage>
</organism>
<dbReference type="CTD" id="20323835"/>
<sequence>MKTATLQHTHSEPTARLTKKPPRPRQSQSPAIKARQNTAQRELPEKDVPSRSKRPSDSREFQQGLGLEKSFIEEMETRDLCSRLEQMRPRLTCETTPDPVEMEHDTRTKFTSPTDFAYLDHFLSSVQTKVNPPITLQKSTTDVRDPPRVPDPSTDILAQWRLRRRIEAAQKAIDPSFQWSGLPVQMPHTGHQTPLPSNTPYLTGTFNSPFHQSFCAPYQIPAAHCTVGTQTTHTPGRVDQVNSASQTDEPSRSCRDVAVLAVDVSKSTTDSSTSPDKTEQRSVRIMVVPCRRDAQVQTSSDCASNDTQPRLTRDTLKAWSNVHHVHVTRKDEQHSTPVLPHTSNDRRPEFHNTFLLDSILDSESARRTETGSGWQVSSLPSTPSPIPFVNPNLSTFGDRASAVDCVLCAETASRVPPQTGVPTHPPVVHINDKETVTPTFEFPLGALRDRISMSIIQYLEQTVNSASVLSKFPNDRLLRDLCHSRSDRLEQMRAVIKEIHARELELLDQAKRE</sequence>
<dbReference type="KEGG" id="ovi:T265_09667"/>
<feature type="region of interest" description="Disordered" evidence="1">
    <location>
        <begin position="233"/>
        <end position="253"/>
    </location>
</feature>
<feature type="compositionally biased region" description="Polar residues" evidence="1">
    <location>
        <begin position="25"/>
        <end position="40"/>
    </location>
</feature>
<dbReference type="Proteomes" id="UP000054324">
    <property type="component" value="Unassembled WGS sequence"/>
</dbReference>
<dbReference type="OrthoDB" id="10043502at2759"/>
<dbReference type="AlphaFoldDB" id="A0A075A467"/>
<name>A0A075A467_OPIVI</name>